<dbReference type="GeneID" id="108013515"/>
<name>A0AB39ZGC5_DROSZ</name>
<keyword evidence="2 4" id="KW-0238">DNA-binding</keyword>
<dbReference type="PROSITE" id="PS51253">
    <property type="entry name" value="HTH_CENPB"/>
    <property type="match status" value="1"/>
</dbReference>
<feature type="compositionally biased region" description="Acidic residues" evidence="5">
    <location>
        <begin position="374"/>
        <end position="386"/>
    </location>
</feature>
<evidence type="ECO:0000256" key="3">
    <source>
        <dbReference type="ARBA" id="ARBA00023242"/>
    </source>
</evidence>
<comment type="subcellular location">
    <subcellularLocation>
        <location evidence="1 4">Nucleus</location>
    </subcellularLocation>
</comment>
<dbReference type="SUPFAM" id="SSF46689">
    <property type="entry name" value="Homeodomain-like"/>
    <property type="match status" value="2"/>
</dbReference>
<feature type="domain" description="HTH psq-type" evidence="6">
    <location>
        <begin position="13"/>
        <end position="64"/>
    </location>
</feature>
<evidence type="ECO:0000259" key="7">
    <source>
        <dbReference type="PROSITE" id="PS51253"/>
    </source>
</evidence>
<evidence type="ECO:0008006" key="10">
    <source>
        <dbReference type="Google" id="ProtNLM"/>
    </source>
</evidence>
<evidence type="ECO:0000313" key="8">
    <source>
        <dbReference type="Proteomes" id="UP001652628"/>
    </source>
</evidence>
<dbReference type="InterPro" id="IPR009057">
    <property type="entry name" value="Homeodomain-like_sf"/>
</dbReference>
<dbReference type="Proteomes" id="UP001652628">
    <property type="component" value="Chromosome 3"/>
</dbReference>
<evidence type="ECO:0000256" key="4">
    <source>
        <dbReference type="PROSITE-ProRule" id="PRU00320"/>
    </source>
</evidence>
<dbReference type="PROSITE" id="PS50960">
    <property type="entry name" value="HTH_PSQ"/>
    <property type="match status" value="1"/>
</dbReference>
<dbReference type="RefSeq" id="XP_016934898.3">
    <property type="nucleotide sequence ID" value="XM_017079409.4"/>
</dbReference>
<dbReference type="SMART" id="SM00674">
    <property type="entry name" value="CENPB"/>
    <property type="match status" value="2"/>
</dbReference>
<dbReference type="GO" id="GO:0005634">
    <property type="term" value="C:nucleus"/>
    <property type="evidence" value="ECO:0007669"/>
    <property type="project" value="UniProtKB-SubCell"/>
</dbReference>
<dbReference type="InterPro" id="IPR007889">
    <property type="entry name" value="HTH_Psq"/>
</dbReference>
<feature type="domain" description="HTH CENPB-type" evidence="7">
    <location>
        <begin position="226"/>
        <end position="298"/>
    </location>
</feature>
<feature type="DNA-binding region" description="H-T-H motif" evidence="4">
    <location>
        <begin position="40"/>
        <end position="60"/>
    </location>
</feature>
<feature type="region of interest" description="Disordered" evidence="5">
    <location>
        <begin position="422"/>
        <end position="443"/>
    </location>
</feature>
<evidence type="ECO:0000259" key="6">
    <source>
        <dbReference type="PROSITE" id="PS50960"/>
    </source>
</evidence>
<dbReference type="Pfam" id="PF04218">
    <property type="entry name" value="CENP-B_N"/>
    <property type="match status" value="1"/>
</dbReference>
<sequence>MYSDNDDGHEHSNGAQRIRNVLTLEERVAAIRQYDIVPMYSKIARNFNCSWEQIKSIMSNREAILEFHEATNRLSQPPSKDAELRRRKLNFLGHCLYEYIQRAQFYLHSDINEELIRNRAIEFRDLMRLDGFVPNKPWINHFKAAYNITLSNRQITITRRPPRSMDLRDIMSYCGRHTSMACSLAPRSPEPSSTTSLDVQRFVDRPLYRTKTLVTTSTQNQATSDEVQLRRKRKIAFLEKCMYEYIQRSQLHNKGRLDIDNLRSVAISLRDILKIESFFPDKVWFKHFKSRYNFTFSVGVPVTNRRVPLSLDLRDIVSYCSRNEHKITLAHKKTQEQLRAGFVHFPRVEPKTEESEPEDDDDCVAIEVPPELIEINDDEDNEDDDRNADSPERATKRKLGEDEESAPCGLKIQKIQSLSETFSGETELPPANSPGHYSETSDEAHLPRCVESYKDALRLLKPLEEFALMEENYRAIGLLTQLEKIFETGAKKNGEQNKSME</sequence>
<dbReference type="InterPro" id="IPR006600">
    <property type="entry name" value="HTH_CenpB_DNA-bd_dom"/>
</dbReference>
<reference evidence="9" key="1">
    <citation type="submission" date="2025-08" db="UniProtKB">
        <authorList>
            <consortium name="RefSeq"/>
        </authorList>
    </citation>
    <scope>IDENTIFICATION</scope>
</reference>
<evidence type="ECO:0000256" key="1">
    <source>
        <dbReference type="ARBA" id="ARBA00004123"/>
    </source>
</evidence>
<accession>A0AB39ZGC5</accession>
<feature type="region of interest" description="Disordered" evidence="5">
    <location>
        <begin position="372"/>
        <end position="410"/>
    </location>
</feature>
<evidence type="ECO:0000313" key="9">
    <source>
        <dbReference type="RefSeq" id="XP_016934898.3"/>
    </source>
</evidence>
<evidence type="ECO:0000256" key="2">
    <source>
        <dbReference type="ARBA" id="ARBA00023125"/>
    </source>
</evidence>
<feature type="compositionally biased region" description="Basic and acidic residues" evidence="5">
    <location>
        <begin position="387"/>
        <end position="400"/>
    </location>
</feature>
<evidence type="ECO:0000256" key="5">
    <source>
        <dbReference type="SAM" id="MobiDB-lite"/>
    </source>
</evidence>
<keyword evidence="3 4" id="KW-0539">Nucleus</keyword>
<dbReference type="GO" id="GO:0003677">
    <property type="term" value="F:DNA binding"/>
    <property type="evidence" value="ECO:0007669"/>
    <property type="project" value="UniProtKB-UniRule"/>
</dbReference>
<keyword evidence="8" id="KW-1185">Reference proteome</keyword>
<dbReference type="Pfam" id="PF03221">
    <property type="entry name" value="HTH_Tnp_Tc5"/>
    <property type="match status" value="2"/>
</dbReference>
<dbReference type="AlphaFoldDB" id="A0AB39ZGC5"/>
<protein>
    <recommendedName>
        <fullName evidence="10">HTH CENPB-type domain-containing protein</fullName>
    </recommendedName>
</protein>
<gene>
    <name evidence="9" type="primary">LOC108013515</name>
</gene>
<organism evidence="8 9">
    <name type="scientific">Drosophila suzukii</name>
    <name type="common">Spotted-wing drosophila fruit fly</name>
    <dbReference type="NCBI Taxonomy" id="28584"/>
    <lineage>
        <taxon>Eukaryota</taxon>
        <taxon>Metazoa</taxon>
        <taxon>Ecdysozoa</taxon>
        <taxon>Arthropoda</taxon>
        <taxon>Hexapoda</taxon>
        <taxon>Insecta</taxon>
        <taxon>Pterygota</taxon>
        <taxon>Neoptera</taxon>
        <taxon>Endopterygota</taxon>
        <taxon>Diptera</taxon>
        <taxon>Brachycera</taxon>
        <taxon>Muscomorpha</taxon>
        <taxon>Ephydroidea</taxon>
        <taxon>Drosophilidae</taxon>
        <taxon>Drosophila</taxon>
        <taxon>Sophophora</taxon>
    </lineage>
</organism>
<proteinExistence type="predicted"/>